<keyword evidence="1" id="KW-0472">Membrane</keyword>
<name>A0ABT8WHW1_9FLAO</name>
<gene>
    <name evidence="2" type="ORF">Q4Q40_00980</name>
</gene>
<dbReference type="EMBL" id="JAUOEL010000001">
    <property type="protein sequence ID" value="MDO5972741.1"/>
    <property type="molecule type" value="Genomic_DNA"/>
</dbReference>
<reference evidence="2" key="1">
    <citation type="submission" date="2023-07" db="EMBL/GenBank/DDBJ databases">
        <title>Two novel species in the genus Flavivirga.</title>
        <authorList>
            <person name="Kwon K."/>
        </authorList>
    </citation>
    <scope>NUCLEOTIDE SEQUENCE</scope>
    <source>
        <strain evidence="2">KACC 14158</strain>
    </source>
</reference>
<sequence>MKQLAYISSKLLFYIFSILYIFIMVFSILSYFEYKFDIQIPFVEVFENHSKIKVPLLGLNIGVPFNYSILIMWSAMSYYAVYFYSFKEFLKVFVKKKMFETKSLKRLQLFLILNVIPLIYIIIFIISFLIRGAAFRLVDDYFIVFAHLVIAFLIYLYLDVLKKGKYIQEENDLTI</sequence>
<keyword evidence="3" id="KW-1185">Reference proteome</keyword>
<evidence type="ECO:0000313" key="2">
    <source>
        <dbReference type="EMBL" id="MDO5972741.1"/>
    </source>
</evidence>
<protein>
    <submittedName>
        <fullName evidence="2">DUF2975 domain-containing protein</fullName>
    </submittedName>
</protein>
<evidence type="ECO:0000256" key="1">
    <source>
        <dbReference type="SAM" id="Phobius"/>
    </source>
</evidence>
<evidence type="ECO:0000313" key="3">
    <source>
        <dbReference type="Proteomes" id="UP001176806"/>
    </source>
</evidence>
<dbReference type="Pfam" id="PF11188">
    <property type="entry name" value="DUF2975"/>
    <property type="match status" value="1"/>
</dbReference>
<keyword evidence="1" id="KW-0812">Transmembrane</keyword>
<proteinExistence type="predicted"/>
<feature type="transmembrane region" description="Helical" evidence="1">
    <location>
        <begin position="107"/>
        <end position="129"/>
    </location>
</feature>
<keyword evidence="1" id="KW-1133">Transmembrane helix</keyword>
<feature type="transmembrane region" description="Helical" evidence="1">
    <location>
        <begin position="12"/>
        <end position="32"/>
    </location>
</feature>
<accession>A0ABT8WHW1</accession>
<organism evidence="2 3">
    <name type="scientific">Flavivirga jejuensis</name>
    <dbReference type="NCBI Taxonomy" id="870487"/>
    <lineage>
        <taxon>Bacteria</taxon>
        <taxon>Pseudomonadati</taxon>
        <taxon>Bacteroidota</taxon>
        <taxon>Flavobacteriia</taxon>
        <taxon>Flavobacteriales</taxon>
        <taxon>Flavobacteriaceae</taxon>
        <taxon>Flavivirga</taxon>
    </lineage>
</organism>
<dbReference type="InterPro" id="IPR021354">
    <property type="entry name" value="DUF2975"/>
</dbReference>
<comment type="caution">
    <text evidence="2">The sequence shown here is derived from an EMBL/GenBank/DDBJ whole genome shotgun (WGS) entry which is preliminary data.</text>
</comment>
<feature type="transmembrane region" description="Helical" evidence="1">
    <location>
        <begin position="65"/>
        <end position="86"/>
    </location>
</feature>
<dbReference type="RefSeq" id="WP_303299803.1">
    <property type="nucleotide sequence ID" value="NZ_BAABDA010000042.1"/>
</dbReference>
<dbReference type="Proteomes" id="UP001176806">
    <property type="component" value="Unassembled WGS sequence"/>
</dbReference>
<feature type="transmembrane region" description="Helical" evidence="1">
    <location>
        <begin position="141"/>
        <end position="158"/>
    </location>
</feature>